<evidence type="ECO:0000256" key="1">
    <source>
        <dbReference type="ARBA" id="ARBA00022500"/>
    </source>
</evidence>
<dbReference type="Gene3D" id="3.30.1330.200">
    <property type="match status" value="1"/>
</dbReference>
<keyword evidence="5" id="KW-1185">Reference proteome</keyword>
<comment type="catalytic activity">
    <reaction evidence="3">
        <text>L-glutaminyl-[protein] + H2O = L-glutamyl-[protein] + NH4(+)</text>
        <dbReference type="Rhea" id="RHEA:16441"/>
        <dbReference type="Rhea" id="RHEA-COMP:10207"/>
        <dbReference type="Rhea" id="RHEA-COMP:10208"/>
        <dbReference type="ChEBI" id="CHEBI:15377"/>
        <dbReference type="ChEBI" id="CHEBI:28938"/>
        <dbReference type="ChEBI" id="CHEBI:29973"/>
        <dbReference type="ChEBI" id="CHEBI:30011"/>
        <dbReference type="EC" id="3.5.1.44"/>
    </reaction>
</comment>
<dbReference type="PANTHER" id="PTHR35147:SF1">
    <property type="entry name" value="CHEMORECEPTOR GLUTAMINE DEAMIDASE CHED-RELATED"/>
    <property type="match status" value="1"/>
</dbReference>
<dbReference type="SUPFAM" id="SSF64438">
    <property type="entry name" value="CNF1/YfiH-like putative cysteine hydrolases"/>
    <property type="match status" value="1"/>
</dbReference>
<dbReference type="AlphaFoldDB" id="C8W1I1"/>
<dbReference type="Proteomes" id="UP000002217">
    <property type="component" value="Chromosome"/>
</dbReference>
<dbReference type="GO" id="GO:0050568">
    <property type="term" value="F:protein-glutamine glutaminase activity"/>
    <property type="evidence" value="ECO:0007669"/>
    <property type="project" value="UniProtKB-UniRule"/>
</dbReference>
<dbReference type="InterPro" id="IPR011324">
    <property type="entry name" value="Cytotoxic_necrot_fac-like_cat"/>
</dbReference>
<keyword evidence="1 3" id="KW-0145">Chemotaxis</keyword>
<evidence type="ECO:0000256" key="2">
    <source>
        <dbReference type="ARBA" id="ARBA00022801"/>
    </source>
</evidence>
<comment type="function">
    <text evidence="3">Probably deamidates glutamine residues to glutamate on methyl-accepting chemotaxis receptors (MCPs), playing an important role in chemotaxis.</text>
</comment>
<accession>C8W1I1</accession>
<dbReference type="InterPro" id="IPR005659">
    <property type="entry name" value="Chemorcpt_Glu_NH3ase_CheD"/>
</dbReference>
<name>C8W1I1_DESAS</name>
<dbReference type="KEGG" id="dae:Dtox_0712"/>
<dbReference type="InterPro" id="IPR038592">
    <property type="entry name" value="CheD-like_sf"/>
</dbReference>
<organism evidence="4 5">
    <name type="scientific">Desulfofarcimen acetoxidans (strain ATCC 49208 / DSM 771 / KCTC 5769 / VKM B-1644 / 5575)</name>
    <name type="common">Desulfotomaculum acetoxidans</name>
    <dbReference type="NCBI Taxonomy" id="485916"/>
    <lineage>
        <taxon>Bacteria</taxon>
        <taxon>Bacillati</taxon>
        <taxon>Bacillota</taxon>
        <taxon>Clostridia</taxon>
        <taxon>Eubacteriales</taxon>
        <taxon>Peptococcaceae</taxon>
        <taxon>Desulfofarcimen</taxon>
    </lineage>
</organism>
<dbReference type="HAMAP" id="MF_01440">
    <property type="entry name" value="CheD"/>
    <property type="match status" value="1"/>
</dbReference>
<dbReference type="STRING" id="485916.Dtox_0712"/>
<dbReference type="HOGENOM" id="CLU_087854_2_0_9"/>
<dbReference type="CDD" id="cd16352">
    <property type="entry name" value="CheD"/>
    <property type="match status" value="1"/>
</dbReference>
<protein>
    <recommendedName>
        <fullName evidence="3">Probable chemoreceptor glutamine deamidase CheD</fullName>
        <ecNumber evidence="3">3.5.1.44</ecNumber>
    </recommendedName>
</protein>
<dbReference type="PANTHER" id="PTHR35147">
    <property type="entry name" value="CHEMORECEPTOR GLUTAMINE DEAMIDASE CHED-RELATED"/>
    <property type="match status" value="1"/>
</dbReference>
<dbReference type="EMBL" id="CP001720">
    <property type="protein sequence ID" value="ACV61626.1"/>
    <property type="molecule type" value="Genomic_DNA"/>
</dbReference>
<dbReference type="RefSeq" id="WP_015756344.1">
    <property type="nucleotide sequence ID" value="NC_013216.1"/>
</dbReference>
<evidence type="ECO:0000256" key="3">
    <source>
        <dbReference type="HAMAP-Rule" id="MF_01440"/>
    </source>
</evidence>
<dbReference type="EC" id="3.5.1.44" evidence="3"/>
<evidence type="ECO:0000313" key="5">
    <source>
        <dbReference type="Proteomes" id="UP000002217"/>
    </source>
</evidence>
<proteinExistence type="inferred from homology"/>
<sequence>MQVGIAEYKITAGPNRLITLGLGSCVGVSMYDPVLKLGGLLHIMLPDSTQFKDVSKPAKFADLGIPLLISDLKRRGGNVLRFQSKLVGGAQMFSGMDKKIILNIGERNYKAARQILNDLRIRILAEELGGNRGRTMIFDTANGDVFIRTLGGVNRVI</sequence>
<dbReference type="GO" id="GO:0006935">
    <property type="term" value="P:chemotaxis"/>
    <property type="evidence" value="ECO:0007669"/>
    <property type="project" value="UniProtKB-UniRule"/>
</dbReference>
<keyword evidence="2 3" id="KW-0378">Hydrolase</keyword>
<dbReference type="Pfam" id="PF03975">
    <property type="entry name" value="CheD"/>
    <property type="match status" value="1"/>
</dbReference>
<reference evidence="4 5" key="1">
    <citation type="journal article" date="2009" name="Stand. Genomic Sci.">
        <title>Complete genome sequence of Desulfotomaculum acetoxidans type strain (5575).</title>
        <authorList>
            <person name="Spring S."/>
            <person name="Lapidus A."/>
            <person name="Schroder M."/>
            <person name="Gleim D."/>
            <person name="Sims D."/>
            <person name="Meincke L."/>
            <person name="Glavina Del Rio T."/>
            <person name="Tice H."/>
            <person name="Copeland A."/>
            <person name="Cheng J.F."/>
            <person name="Lucas S."/>
            <person name="Chen F."/>
            <person name="Nolan M."/>
            <person name="Bruce D."/>
            <person name="Goodwin L."/>
            <person name="Pitluck S."/>
            <person name="Ivanova N."/>
            <person name="Mavromatis K."/>
            <person name="Mikhailova N."/>
            <person name="Pati A."/>
            <person name="Chen A."/>
            <person name="Palaniappan K."/>
            <person name="Land M."/>
            <person name="Hauser L."/>
            <person name="Chang Y.J."/>
            <person name="Jeffries C.D."/>
            <person name="Chain P."/>
            <person name="Saunders E."/>
            <person name="Brettin T."/>
            <person name="Detter J.C."/>
            <person name="Goker M."/>
            <person name="Bristow J."/>
            <person name="Eisen J.A."/>
            <person name="Markowitz V."/>
            <person name="Hugenholtz P."/>
            <person name="Kyrpides N.C."/>
            <person name="Klenk H.P."/>
            <person name="Han C."/>
        </authorList>
    </citation>
    <scope>NUCLEOTIDE SEQUENCE [LARGE SCALE GENOMIC DNA]</scope>
    <source>
        <strain evidence="5">ATCC 49208 / DSM 771 / VKM B-1644</strain>
    </source>
</reference>
<dbReference type="eggNOG" id="COG1871">
    <property type="taxonomic scope" value="Bacteria"/>
</dbReference>
<evidence type="ECO:0000313" key="4">
    <source>
        <dbReference type="EMBL" id="ACV61626.1"/>
    </source>
</evidence>
<gene>
    <name evidence="3" type="primary">cheD</name>
    <name evidence="4" type="ordered locus">Dtox_0712</name>
</gene>
<comment type="similarity">
    <text evidence="3">Belongs to the CheD family.</text>
</comment>